<dbReference type="GO" id="GO:0052656">
    <property type="term" value="F:L-isoleucine-2-oxoglutarate transaminase activity"/>
    <property type="evidence" value="ECO:0007669"/>
    <property type="project" value="RHEA"/>
</dbReference>
<evidence type="ECO:0000256" key="6">
    <source>
        <dbReference type="ARBA" id="ARBA00009320"/>
    </source>
</evidence>
<dbReference type="FunFam" id="3.20.10.10:FF:000002">
    <property type="entry name" value="D-alanine aminotransferase"/>
    <property type="match status" value="1"/>
</dbReference>
<evidence type="ECO:0000256" key="17">
    <source>
        <dbReference type="RuleBase" id="RU364094"/>
    </source>
</evidence>
<dbReference type="Proteomes" id="UP000005096">
    <property type="component" value="Chromosome"/>
</dbReference>
<dbReference type="PaxDb" id="584708-Apau_0668"/>
<protein>
    <recommendedName>
        <fullName evidence="17">Branched-chain-amino-acid aminotransferase</fullName>
        <shortName evidence="17">BCAT</shortName>
        <ecNumber evidence="17">2.6.1.42</ecNumber>
    </recommendedName>
</protein>
<dbReference type="GO" id="GO:0052655">
    <property type="term" value="F:L-valine-2-oxoglutarate transaminase activity"/>
    <property type="evidence" value="ECO:0007669"/>
    <property type="project" value="RHEA"/>
</dbReference>
<dbReference type="FunFam" id="3.30.470.10:FF:000006">
    <property type="entry name" value="Branched-chain-amino-acid aminotransferase"/>
    <property type="match status" value="1"/>
</dbReference>
<dbReference type="CDD" id="cd01558">
    <property type="entry name" value="D-AAT_like"/>
    <property type="match status" value="1"/>
</dbReference>
<evidence type="ECO:0000313" key="18">
    <source>
        <dbReference type="EMBL" id="EFQ23097.1"/>
    </source>
</evidence>
<comment type="pathway">
    <text evidence="5 17">Amino-acid biosynthesis; L-leucine biosynthesis; L-leucine from 3-methyl-2-oxobutanoate: step 4/4.</text>
</comment>
<comment type="pathway">
    <text evidence="4 17">Amino-acid biosynthesis; L-valine biosynthesis; L-valine from pyruvate: step 4/4.</text>
</comment>
<comment type="cofactor">
    <cofactor evidence="1 16">
        <name>pyridoxal 5'-phosphate</name>
        <dbReference type="ChEBI" id="CHEBI:597326"/>
    </cofactor>
</comment>
<dbReference type="GO" id="GO:0009097">
    <property type="term" value="P:isoleucine biosynthetic process"/>
    <property type="evidence" value="ECO:0007669"/>
    <property type="project" value="UniProtKB-UniPathway"/>
</dbReference>
<dbReference type="UniPathway" id="UPA00048">
    <property type="reaction ID" value="UER00073"/>
</dbReference>
<dbReference type="OrthoDB" id="9805628at2"/>
<comment type="function">
    <text evidence="2 17">Acts on leucine, isoleucine and valine.</text>
</comment>
<dbReference type="PROSITE" id="PS00770">
    <property type="entry name" value="AA_TRANSFER_CLASS_4"/>
    <property type="match status" value="1"/>
</dbReference>
<dbReference type="InterPro" id="IPR001544">
    <property type="entry name" value="Aminotrans_IV"/>
</dbReference>
<evidence type="ECO:0000256" key="14">
    <source>
        <dbReference type="ARBA" id="ARBA00049229"/>
    </source>
</evidence>
<dbReference type="NCBIfam" id="TIGR01122">
    <property type="entry name" value="ilvE_I"/>
    <property type="match status" value="1"/>
</dbReference>
<dbReference type="SUPFAM" id="SSF56752">
    <property type="entry name" value="D-aminoacid aminotransferase-like PLP-dependent enzymes"/>
    <property type="match status" value="1"/>
</dbReference>
<dbReference type="EMBL" id="CM001022">
    <property type="protein sequence ID" value="EFQ23097.1"/>
    <property type="molecule type" value="Genomic_DNA"/>
</dbReference>
<evidence type="ECO:0000256" key="5">
    <source>
        <dbReference type="ARBA" id="ARBA00005072"/>
    </source>
</evidence>
<evidence type="ECO:0000256" key="13">
    <source>
        <dbReference type="ARBA" id="ARBA00048798"/>
    </source>
</evidence>
<evidence type="ECO:0000256" key="15">
    <source>
        <dbReference type="RuleBase" id="RU004106"/>
    </source>
</evidence>
<accession>E3CUD8</accession>
<dbReference type="UniPathway" id="UPA00049">
    <property type="reaction ID" value="UER00062"/>
</dbReference>
<evidence type="ECO:0000256" key="3">
    <source>
        <dbReference type="ARBA" id="ARBA00004824"/>
    </source>
</evidence>
<evidence type="ECO:0000256" key="4">
    <source>
        <dbReference type="ARBA" id="ARBA00004931"/>
    </source>
</evidence>
<comment type="catalytic activity">
    <reaction evidence="13 17">
        <text>L-isoleucine + 2-oxoglutarate = (S)-3-methyl-2-oxopentanoate + L-glutamate</text>
        <dbReference type="Rhea" id="RHEA:24801"/>
        <dbReference type="ChEBI" id="CHEBI:16810"/>
        <dbReference type="ChEBI" id="CHEBI:29985"/>
        <dbReference type="ChEBI" id="CHEBI:35146"/>
        <dbReference type="ChEBI" id="CHEBI:58045"/>
        <dbReference type="EC" id="2.6.1.42"/>
    </reaction>
</comment>
<dbReference type="PANTHER" id="PTHR42743">
    <property type="entry name" value="AMINO-ACID AMINOTRANSFERASE"/>
    <property type="match status" value="1"/>
</dbReference>
<keyword evidence="8 17" id="KW-0028">Amino-acid biosynthesis</keyword>
<dbReference type="InterPro" id="IPR043132">
    <property type="entry name" value="BCAT-like_C"/>
</dbReference>
<dbReference type="PANTHER" id="PTHR42743:SF11">
    <property type="entry name" value="AMINODEOXYCHORISMATE LYASE"/>
    <property type="match status" value="1"/>
</dbReference>
<dbReference type="EC" id="2.6.1.42" evidence="17"/>
<dbReference type="HOGENOM" id="CLU_020844_3_0_0"/>
<keyword evidence="9 17" id="KW-0808">Transferase</keyword>
<evidence type="ECO:0000313" key="19">
    <source>
        <dbReference type="Proteomes" id="UP000005096"/>
    </source>
</evidence>
<proteinExistence type="inferred from homology"/>
<dbReference type="GO" id="GO:0005829">
    <property type="term" value="C:cytosol"/>
    <property type="evidence" value="ECO:0007669"/>
    <property type="project" value="TreeGrafter"/>
</dbReference>
<dbReference type="eggNOG" id="COG0115">
    <property type="taxonomic scope" value="Bacteria"/>
</dbReference>
<evidence type="ECO:0000256" key="1">
    <source>
        <dbReference type="ARBA" id="ARBA00001933"/>
    </source>
</evidence>
<dbReference type="Gene3D" id="3.20.10.10">
    <property type="entry name" value="D-amino Acid Aminotransferase, subunit A, domain 2"/>
    <property type="match status" value="1"/>
</dbReference>
<keyword evidence="7 17" id="KW-0032">Aminotransferase</keyword>
<dbReference type="GO" id="GO:0009099">
    <property type="term" value="P:L-valine biosynthetic process"/>
    <property type="evidence" value="ECO:0007669"/>
    <property type="project" value="UniProtKB-UniPathway"/>
</dbReference>
<sequence length="298" mass="32893">MSTVYLNGSFVPKDQAKVSVFDHGYLYGDGVFEGIRAYAGRIFRLEEHIDRLYDSAQAICLNVPMTKPEMAEVCAQTCARNGIDDGYIRLVVSRGEGNLGLDPNLAKEPNVVCIASQIQMYPEEFIEKGLRLVTAATRRNYGEVLAPQVKSCNYLPNIMACLEARNAGAHEAICMSREGYLAECTGDNIFLVKDGVLKTPHHGVGILRGITRKAVLEIAAELEIPTEETFLNRWDVYSADEIFVTGTAAELVPVTNVDARTIGNGVQGPMTRRLREAFHRLVRTEGYPIPKPQEAQAI</sequence>
<evidence type="ECO:0000256" key="11">
    <source>
        <dbReference type="ARBA" id="ARBA00023304"/>
    </source>
</evidence>
<gene>
    <name evidence="17" type="primary">ilvE</name>
    <name evidence="18" type="ORF">Apau_0668</name>
</gene>
<dbReference type="InterPro" id="IPR050571">
    <property type="entry name" value="Class-IV_PLP-Dep_Aminotrnsfr"/>
</dbReference>
<dbReference type="GO" id="GO:0009098">
    <property type="term" value="P:L-leucine biosynthetic process"/>
    <property type="evidence" value="ECO:0007669"/>
    <property type="project" value="UniProtKB-UniPathway"/>
</dbReference>
<dbReference type="InterPro" id="IPR018300">
    <property type="entry name" value="Aminotrans_IV_CS"/>
</dbReference>
<name>E3CUD8_9BACT</name>
<keyword evidence="19" id="KW-1185">Reference proteome</keyword>
<comment type="pathway">
    <text evidence="3 17">Amino-acid biosynthesis; L-isoleucine biosynthesis; L-isoleucine from 2-oxobutanoate: step 4/4.</text>
</comment>
<dbReference type="InterPro" id="IPR043131">
    <property type="entry name" value="BCAT-like_N"/>
</dbReference>
<dbReference type="RefSeq" id="WP_006300259.1">
    <property type="nucleotide sequence ID" value="NZ_CM001022.1"/>
</dbReference>
<evidence type="ECO:0000256" key="9">
    <source>
        <dbReference type="ARBA" id="ARBA00022679"/>
    </source>
</evidence>
<comment type="catalytic activity">
    <reaction evidence="14 17">
        <text>L-leucine + 2-oxoglutarate = 4-methyl-2-oxopentanoate + L-glutamate</text>
        <dbReference type="Rhea" id="RHEA:18321"/>
        <dbReference type="ChEBI" id="CHEBI:16810"/>
        <dbReference type="ChEBI" id="CHEBI:17865"/>
        <dbReference type="ChEBI" id="CHEBI:29985"/>
        <dbReference type="ChEBI" id="CHEBI:57427"/>
        <dbReference type="EC" id="2.6.1.42"/>
    </reaction>
</comment>
<dbReference type="STRING" id="584708.Apau_0668"/>
<comment type="catalytic activity">
    <reaction evidence="12 17">
        <text>L-valine + 2-oxoglutarate = 3-methyl-2-oxobutanoate + L-glutamate</text>
        <dbReference type="Rhea" id="RHEA:24813"/>
        <dbReference type="ChEBI" id="CHEBI:11851"/>
        <dbReference type="ChEBI" id="CHEBI:16810"/>
        <dbReference type="ChEBI" id="CHEBI:29985"/>
        <dbReference type="ChEBI" id="CHEBI:57762"/>
        <dbReference type="EC" id="2.6.1.42"/>
    </reaction>
</comment>
<dbReference type="InterPro" id="IPR036038">
    <property type="entry name" value="Aminotransferase-like"/>
</dbReference>
<dbReference type="NCBIfam" id="NF006185">
    <property type="entry name" value="PRK08320.1"/>
    <property type="match status" value="1"/>
</dbReference>
<comment type="similarity">
    <text evidence="6 15">Belongs to the class-IV pyridoxal-phosphate-dependent aminotransferase family.</text>
</comment>
<dbReference type="UniPathway" id="UPA00047">
    <property type="reaction ID" value="UER00058"/>
</dbReference>
<keyword evidence="10 16" id="KW-0663">Pyridoxal phosphate</keyword>
<dbReference type="AlphaFoldDB" id="E3CUD8"/>
<evidence type="ECO:0000256" key="10">
    <source>
        <dbReference type="ARBA" id="ARBA00022898"/>
    </source>
</evidence>
<organism evidence="18 19">
    <name type="scientific">Aminomonas paucivorans DSM 12260</name>
    <dbReference type="NCBI Taxonomy" id="584708"/>
    <lineage>
        <taxon>Bacteria</taxon>
        <taxon>Thermotogati</taxon>
        <taxon>Synergistota</taxon>
        <taxon>Synergistia</taxon>
        <taxon>Synergistales</taxon>
        <taxon>Synergistaceae</taxon>
        <taxon>Aminomonas</taxon>
    </lineage>
</organism>
<evidence type="ECO:0000256" key="8">
    <source>
        <dbReference type="ARBA" id="ARBA00022605"/>
    </source>
</evidence>
<evidence type="ECO:0000256" key="7">
    <source>
        <dbReference type="ARBA" id="ARBA00022576"/>
    </source>
</evidence>
<reference evidence="18 19" key="1">
    <citation type="journal article" date="2010" name="Stand. Genomic Sci.">
        <title>Non-contiguous finished genome sequence of Aminomonas paucivorans type strain (GLU-3).</title>
        <authorList>
            <person name="Pitluck S."/>
            <person name="Yasawong M."/>
            <person name="Held B."/>
            <person name="Lapidus A."/>
            <person name="Nolan M."/>
            <person name="Copeland A."/>
            <person name="Lucas S."/>
            <person name="Del Rio T.G."/>
            <person name="Tice H."/>
            <person name="Cheng J.F."/>
            <person name="Chertkov O."/>
            <person name="Goodwin L."/>
            <person name="Tapia R."/>
            <person name="Han C."/>
            <person name="Liolios K."/>
            <person name="Ivanova N."/>
            <person name="Mavromatis K."/>
            <person name="Ovchinnikova G."/>
            <person name="Pati A."/>
            <person name="Chen A."/>
            <person name="Palaniappan K."/>
            <person name="Land M."/>
            <person name="Hauser L."/>
            <person name="Chang Y.J."/>
            <person name="Jeffries C.D."/>
            <person name="Pukall R."/>
            <person name="Spring S."/>
            <person name="Rohde M."/>
            <person name="Sikorski J."/>
            <person name="Goker M."/>
            <person name="Woyke T."/>
            <person name="Bristow J."/>
            <person name="Eisen J.A."/>
            <person name="Markowitz V."/>
            <person name="Hugenholtz P."/>
            <person name="Kyrpides N.C."/>
            <person name="Klenk H.P."/>
        </authorList>
    </citation>
    <scope>NUCLEOTIDE SEQUENCE [LARGE SCALE GENOMIC DNA]</scope>
    <source>
        <strain evidence="18 19">DSM 12260</strain>
    </source>
</reference>
<dbReference type="InterPro" id="IPR005785">
    <property type="entry name" value="B_amino_transI"/>
</dbReference>
<dbReference type="GO" id="GO:0052654">
    <property type="term" value="F:L-leucine-2-oxoglutarate transaminase activity"/>
    <property type="evidence" value="ECO:0007669"/>
    <property type="project" value="RHEA"/>
</dbReference>
<dbReference type="Gene3D" id="3.30.470.10">
    <property type="match status" value="1"/>
</dbReference>
<evidence type="ECO:0000256" key="2">
    <source>
        <dbReference type="ARBA" id="ARBA00003109"/>
    </source>
</evidence>
<evidence type="ECO:0000256" key="12">
    <source>
        <dbReference type="ARBA" id="ARBA00048212"/>
    </source>
</evidence>
<keyword evidence="11 17" id="KW-0100">Branched-chain amino acid biosynthesis</keyword>
<evidence type="ECO:0000256" key="16">
    <source>
        <dbReference type="RuleBase" id="RU004516"/>
    </source>
</evidence>
<dbReference type="Pfam" id="PF01063">
    <property type="entry name" value="Aminotran_4"/>
    <property type="match status" value="1"/>
</dbReference>